<feature type="domain" description="Aspartate dehydrogenase" evidence="1">
    <location>
        <begin position="119"/>
        <end position="204"/>
    </location>
</feature>
<evidence type="ECO:0000259" key="1">
    <source>
        <dbReference type="Pfam" id="PF01958"/>
    </source>
</evidence>
<dbReference type="GO" id="GO:0033735">
    <property type="term" value="F:aspartate dehydrogenase [NAD(P)+] activity"/>
    <property type="evidence" value="ECO:0007669"/>
    <property type="project" value="InterPro"/>
</dbReference>
<name>A0A7S3AZF5_9EUKA</name>
<dbReference type="InterPro" id="IPR011182">
    <property type="entry name" value="L-Asp_DH"/>
</dbReference>
<dbReference type="Gene3D" id="3.30.360.10">
    <property type="entry name" value="Dihydrodipicolinate Reductase, domain 2"/>
    <property type="match status" value="1"/>
</dbReference>
<dbReference type="AlphaFoldDB" id="A0A7S3AZF5"/>
<sequence>MYVPVQQLAEHADVVLEGLPPTSFMQVARPTIAAGKTLVALSATQLLAHLPELETLAEETGGRIIVPTGALCGLDAIRAAAEGGNVQSVVMQTRKPPRSLQHAPFVLEQGLDLSALEVPLRLYAGSVADAAQRFPANVNVAVAVALAGIGPERTTYELWADPGVARNTHSLAVRAEESDFEVRVAGVPSDTNPATGALTPLSAIATLRALVARVRVGT</sequence>
<dbReference type="PIRSF" id="PIRSF005227">
    <property type="entry name" value="Asp_dh_NAD_syn"/>
    <property type="match status" value="1"/>
</dbReference>
<dbReference type="PANTHER" id="PTHR31873">
    <property type="entry name" value="L-ASPARTATE DEHYDROGENASE-RELATED"/>
    <property type="match status" value="1"/>
</dbReference>
<dbReference type="SUPFAM" id="SSF55347">
    <property type="entry name" value="Glyceraldehyde-3-phosphate dehydrogenase-like, C-terminal domain"/>
    <property type="match status" value="1"/>
</dbReference>
<organism evidence="2">
    <name type="scientific">Haptolina ericina</name>
    <dbReference type="NCBI Taxonomy" id="156174"/>
    <lineage>
        <taxon>Eukaryota</taxon>
        <taxon>Haptista</taxon>
        <taxon>Haptophyta</taxon>
        <taxon>Prymnesiophyceae</taxon>
        <taxon>Prymnesiales</taxon>
        <taxon>Prymnesiaceae</taxon>
        <taxon>Haptolina</taxon>
    </lineage>
</organism>
<dbReference type="GO" id="GO:0009435">
    <property type="term" value="P:NAD+ biosynthetic process"/>
    <property type="evidence" value="ECO:0007669"/>
    <property type="project" value="InterPro"/>
</dbReference>
<evidence type="ECO:0000313" key="2">
    <source>
        <dbReference type="EMBL" id="CAE0120185.1"/>
    </source>
</evidence>
<accession>A0A7S3AZF5</accession>
<dbReference type="Pfam" id="PF01958">
    <property type="entry name" value="Asp_DH_C"/>
    <property type="match status" value="1"/>
</dbReference>
<reference evidence="2" key="1">
    <citation type="submission" date="2021-01" db="EMBL/GenBank/DDBJ databases">
        <authorList>
            <person name="Corre E."/>
            <person name="Pelletier E."/>
            <person name="Niang G."/>
            <person name="Scheremetjew M."/>
            <person name="Finn R."/>
            <person name="Kale V."/>
            <person name="Holt S."/>
            <person name="Cochrane G."/>
            <person name="Meng A."/>
            <person name="Brown T."/>
            <person name="Cohen L."/>
        </authorList>
    </citation>
    <scope>NUCLEOTIDE SEQUENCE</scope>
    <source>
        <strain evidence="2">CCMP281</strain>
    </source>
</reference>
<dbReference type="InterPro" id="IPR002811">
    <property type="entry name" value="Asp_DH"/>
</dbReference>
<dbReference type="Gene3D" id="3.40.50.720">
    <property type="entry name" value="NAD(P)-binding Rossmann-like Domain"/>
    <property type="match status" value="1"/>
</dbReference>
<protein>
    <recommendedName>
        <fullName evidence="1">Aspartate dehydrogenase domain-containing protein</fullName>
    </recommendedName>
</protein>
<dbReference type="EMBL" id="HBHX01037551">
    <property type="protein sequence ID" value="CAE0120185.1"/>
    <property type="molecule type" value="Transcribed_RNA"/>
</dbReference>
<gene>
    <name evidence="2" type="ORF">HERI1096_LOCUS20886</name>
</gene>
<proteinExistence type="predicted"/>
<dbReference type="PANTHER" id="PTHR31873:SF6">
    <property type="entry name" value="ASPARTATE DEHYDROGENASE DOMAIN-CONTAINING PROTEIN"/>
    <property type="match status" value="1"/>
</dbReference>